<comment type="caution">
    <text evidence="5">The sequence shown here is derived from an EMBL/GenBank/DDBJ whole genome shotgun (WGS) entry which is preliminary data.</text>
</comment>
<dbReference type="GO" id="GO:0016020">
    <property type="term" value="C:membrane"/>
    <property type="evidence" value="ECO:0007669"/>
    <property type="project" value="InterPro"/>
</dbReference>
<evidence type="ECO:0000256" key="1">
    <source>
        <dbReference type="ARBA" id="ARBA00023224"/>
    </source>
</evidence>
<keyword evidence="3" id="KW-0812">Transmembrane</keyword>
<dbReference type="InterPro" id="IPR004089">
    <property type="entry name" value="MCPsignal_dom"/>
</dbReference>
<keyword evidence="1 2" id="KW-0807">Transducer</keyword>
<evidence type="ECO:0000313" key="5">
    <source>
        <dbReference type="EMBL" id="PCI29669.1"/>
    </source>
</evidence>
<feature type="transmembrane region" description="Helical" evidence="3">
    <location>
        <begin position="6"/>
        <end position="27"/>
    </location>
</feature>
<keyword evidence="3" id="KW-1133">Transmembrane helix</keyword>
<dbReference type="AlphaFoldDB" id="A0A2A4T8Q2"/>
<dbReference type="PANTHER" id="PTHR32089">
    <property type="entry name" value="METHYL-ACCEPTING CHEMOTAXIS PROTEIN MCPB"/>
    <property type="match status" value="1"/>
</dbReference>
<feature type="transmembrane region" description="Helical" evidence="3">
    <location>
        <begin position="34"/>
        <end position="57"/>
    </location>
</feature>
<organism evidence="5 6">
    <name type="scientific">SAR324 cluster bacterium</name>
    <dbReference type="NCBI Taxonomy" id="2024889"/>
    <lineage>
        <taxon>Bacteria</taxon>
        <taxon>Deltaproteobacteria</taxon>
        <taxon>SAR324 cluster</taxon>
    </lineage>
</organism>
<evidence type="ECO:0000313" key="6">
    <source>
        <dbReference type="Proteomes" id="UP000218113"/>
    </source>
</evidence>
<evidence type="ECO:0000256" key="3">
    <source>
        <dbReference type="SAM" id="Phobius"/>
    </source>
</evidence>
<gene>
    <name evidence="5" type="ORF">COB67_03430</name>
</gene>
<dbReference type="GO" id="GO:0007165">
    <property type="term" value="P:signal transduction"/>
    <property type="evidence" value="ECO:0007669"/>
    <property type="project" value="UniProtKB-KW"/>
</dbReference>
<dbReference type="Pfam" id="PF00015">
    <property type="entry name" value="MCPsignal"/>
    <property type="match status" value="1"/>
</dbReference>
<dbReference type="SUPFAM" id="SSF58104">
    <property type="entry name" value="Methyl-accepting chemotaxis protein (MCP) signaling domain"/>
    <property type="match status" value="1"/>
</dbReference>
<dbReference type="EMBL" id="NVSR01000011">
    <property type="protein sequence ID" value="PCI29669.1"/>
    <property type="molecule type" value="Genomic_DNA"/>
</dbReference>
<dbReference type="Gene3D" id="1.10.287.950">
    <property type="entry name" value="Methyl-accepting chemotaxis protein"/>
    <property type="match status" value="2"/>
</dbReference>
<evidence type="ECO:0000256" key="2">
    <source>
        <dbReference type="PROSITE-ProRule" id="PRU00284"/>
    </source>
</evidence>
<feature type="domain" description="Methyl-accepting transducer" evidence="4">
    <location>
        <begin position="146"/>
        <end position="403"/>
    </location>
</feature>
<reference evidence="6" key="1">
    <citation type="submission" date="2017-08" db="EMBL/GenBank/DDBJ databases">
        <title>A dynamic microbial community with high functional redundancy inhabits the cold, oxic subseafloor aquifer.</title>
        <authorList>
            <person name="Tully B.J."/>
            <person name="Wheat C.G."/>
            <person name="Glazer B.T."/>
            <person name="Huber J.A."/>
        </authorList>
    </citation>
    <scope>NUCLEOTIDE SEQUENCE [LARGE SCALE GENOMIC DNA]</scope>
</reference>
<dbReference type="Proteomes" id="UP000218113">
    <property type="component" value="Unassembled WGS sequence"/>
</dbReference>
<dbReference type="SMART" id="SM00283">
    <property type="entry name" value="MA"/>
    <property type="match status" value="1"/>
</dbReference>
<keyword evidence="3" id="KW-0472">Membrane</keyword>
<protein>
    <recommendedName>
        <fullName evidence="4">Methyl-accepting transducer domain-containing protein</fullName>
    </recommendedName>
</protein>
<accession>A0A2A4T8Q2</accession>
<name>A0A2A4T8Q2_9DELT</name>
<evidence type="ECO:0000259" key="4">
    <source>
        <dbReference type="PROSITE" id="PS50111"/>
    </source>
</evidence>
<dbReference type="PANTHER" id="PTHR32089:SF112">
    <property type="entry name" value="LYSOZYME-LIKE PROTEIN-RELATED"/>
    <property type="match status" value="1"/>
</dbReference>
<proteinExistence type="predicted"/>
<dbReference type="PROSITE" id="PS50111">
    <property type="entry name" value="CHEMOTAXIS_TRANSDUC_2"/>
    <property type="match status" value="1"/>
</dbReference>
<sequence length="491" mass="52877">MKISIPLKIALLQIIFLGFALLLLSFLEATATNLFMLVGLISGLLILISWGACQWLFSSPVQKVILLLEDSHQKNIGAEQFGEKKRNDEVGELYRLVYQSLVLEKQGSRAIIQELEGNSGILQKTSKQLTENSEQLAEQVEQITTKAERVVNGAQANSQTMTNVVTSANDASHNISTISAAVTQLSANISTVAAAAEQASANMMSVSDNNKNISTEIAHVANSIDIMSNALERIYEKTQDAARVSGNAGDLIEANLEEMIQLENSSNNISGIVKMVNEIADQTNMLALNATIEAASAGTAGKGFAVVAEEIKQLAQQTTKSNADISIEIDHTLQLIQETRSSVYEVNKEFHSLVNINKAIALSTGEQSTISTQIAQSVESVSDASKSNAINVSEASLGIREITRSAAEAAGASNESSKRVAEIAEVFKEIASSSSVVSERIGNVIQNIKGIQVEMTEVSQITVENRQDSQKIRQTVELLAQTILRQKEAQT</sequence>